<dbReference type="RefSeq" id="WP_008483802.1">
    <property type="nucleotide sequence ID" value="NZ_AMRI01000008.1"/>
</dbReference>
<sequence>MTPDIPIHKRIPFLLQLAAGQSHAQKLVLSCHRLEQSWSHPADDGQALLPKHQKLLIEQDVAGQHRFLIPLWRRQQQLATLGLWCQGPSLDMEAIGVLGELLLDQLDKLSGIQSAVVEHLKFQDGPLVMVMWEASTALPVCYLSANAATLLGMDVKAILNGEARFEDWLEGDDIKAFLRVMRAHAKGIRHSEIDYRIRDPQGGLRWVRQYTVAHLAEDKSVVAICGYLLEQTHRKQLEIQMKATRDRLALVIEASAMGVADWDIPQDQLLTNAKFRDIMGHHYDDMEPCLRAWQEQIHPLDSNLVEDRLTQHLAGQSERFLCEYRIITPDNQIRWLESYGALVEQGEQQPKRMVFMHRDITERRAQERARERQQLLLNLIHRAQSVFLVEKDLGAACESIFEPLLELAESQFGFISDVRHNPDGSPFMQVQTLSDISWDDSSRALYQKHLAQGLEFHNMETLFGRVITTGQPLISNNVRRDAHAGGTPKGHPPLDSFLGLPIQYQGRLLGLVGFANRSEGYSQAEVDFLQPLMDTLGMLMHARLVEKARRDAETELAVLASTDTLTGLNNRRAFMDALAEAITMGQPHTLVLMDLDHFKQVNDTFGHGMGDQVLGHFAELLRQHARSGDVLGRIGGEEFVWLIRGVTLADSKSILERMRQAVACQPLLAEGQAIGITVSLGATELKADDPPDAPLLRADVALYEAKKRGRNCLVAA</sequence>
<dbReference type="Gene3D" id="3.30.450.20">
    <property type="entry name" value="PAS domain"/>
    <property type="match status" value="2"/>
</dbReference>
<dbReference type="Gene3D" id="3.30.70.270">
    <property type="match status" value="1"/>
</dbReference>
<dbReference type="Pfam" id="PF13185">
    <property type="entry name" value="GAF_2"/>
    <property type="match status" value="1"/>
</dbReference>
<keyword evidence="8" id="KW-1185">Reference proteome</keyword>
<evidence type="ECO:0000256" key="1">
    <source>
        <dbReference type="ARBA" id="ARBA00001946"/>
    </source>
</evidence>
<dbReference type="CDD" id="cd00130">
    <property type="entry name" value="PAS"/>
    <property type="match status" value="1"/>
</dbReference>
<dbReference type="PANTHER" id="PTHR46663">
    <property type="entry name" value="DIGUANYLATE CYCLASE DGCT-RELATED"/>
    <property type="match status" value="1"/>
</dbReference>
<dbReference type="InterPro" id="IPR003018">
    <property type="entry name" value="GAF"/>
</dbReference>
<accession>K2JYH3</accession>
<dbReference type="OrthoDB" id="5620448at2"/>
<dbReference type="Pfam" id="PF08447">
    <property type="entry name" value="PAS_3"/>
    <property type="match status" value="2"/>
</dbReference>
<dbReference type="PANTHER" id="PTHR46663:SF4">
    <property type="entry name" value="DIGUANYLATE CYCLASE DGCT-RELATED"/>
    <property type="match status" value="1"/>
</dbReference>
<dbReference type="EMBL" id="AMRI01000008">
    <property type="protein sequence ID" value="EKE75379.1"/>
    <property type="molecule type" value="Genomic_DNA"/>
</dbReference>
<dbReference type="InterPro" id="IPR029787">
    <property type="entry name" value="Nucleotide_cyclase"/>
</dbReference>
<dbReference type="Proteomes" id="UP000006755">
    <property type="component" value="Unassembled WGS sequence"/>
</dbReference>
<dbReference type="InterPro" id="IPR029016">
    <property type="entry name" value="GAF-like_dom_sf"/>
</dbReference>
<dbReference type="AlphaFoldDB" id="K2JYH3"/>
<comment type="caution">
    <text evidence="7">The sequence shown here is derived from an EMBL/GenBank/DDBJ whole genome shotgun (WGS) entry which is preliminary data.</text>
</comment>
<evidence type="ECO:0000259" key="6">
    <source>
        <dbReference type="PROSITE" id="PS50887"/>
    </source>
</evidence>
<dbReference type="InterPro" id="IPR000160">
    <property type="entry name" value="GGDEF_dom"/>
</dbReference>
<evidence type="ECO:0000259" key="5">
    <source>
        <dbReference type="PROSITE" id="PS50113"/>
    </source>
</evidence>
<dbReference type="CDD" id="cd01949">
    <property type="entry name" value="GGDEF"/>
    <property type="match status" value="1"/>
</dbReference>
<dbReference type="PROSITE" id="PS50887">
    <property type="entry name" value="GGDEF"/>
    <property type="match status" value="1"/>
</dbReference>
<dbReference type="InterPro" id="IPR035965">
    <property type="entry name" value="PAS-like_dom_sf"/>
</dbReference>
<dbReference type="PATRIC" id="fig|745411.4.peg.1355"/>
<dbReference type="FunFam" id="3.30.70.270:FF:000001">
    <property type="entry name" value="Diguanylate cyclase domain protein"/>
    <property type="match status" value="1"/>
</dbReference>
<proteinExistence type="predicted"/>
<dbReference type="GO" id="GO:0052621">
    <property type="term" value="F:diguanylate cyclase activity"/>
    <property type="evidence" value="ECO:0007669"/>
    <property type="project" value="UniProtKB-EC"/>
</dbReference>
<dbReference type="eggNOG" id="COG2202">
    <property type="taxonomic scope" value="Bacteria"/>
</dbReference>
<dbReference type="SMART" id="SM00086">
    <property type="entry name" value="PAC"/>
    <property type="match status" value="2"/>
</dbReference>
<evidence type="ECO:0000313" key="7">
    <source>
        <dbReference type="EMBL" id="EKE75379.1"/>
    </source>
</evidence>
<protein>
    <recommendedName>
        <fullName evidence="3">diguanylate cyclase</fullName>
        <ecNumber evidence="3">2.7.7.65</ecNumber>
    </recommendedName>
</protein>
<feature type="domain" description="PAC" evidence="5">
    <location>
        <begin position="320"/>
        <end position="372"/>
    </location>
</feature>
<name>K2JYH3_9GAMM</name>
<dbReference type="eggNOG" id="COG3706">
    <property type="taxonomic scope" value="Bacteria"/>
</dbReference>
<dbReference type="SUPFAM" id="SSF55785">
    <property type="entry name" value="PYP-like sensor domain (PAS domain)"/>
    <property type="match status" value="2"/>
</dbReference>
<dbReference type="EC" id="2.7.7.65" evidence="3"/>
<dbReference type="PROSITE" id="PS50113">
    <property type="entry name" value="PAC"/>
    <property type="match status" value="1"/>
</dbReference>
<dbReference type="SUPFAM" id="SSF55781">
    <property type="entry name" value="GAF domain-like"/>
    <property type="match status" value="1"/>
</dbReference>
<dbReference type="NCBIfam" id="TIGR00229">
    <property type="entry name" value="sensory_box"/>
    <property type="match status" value="1"/>
</dbReference>
<dbReference type="Pfam" id="PF00990">
    <property type="entry name" value="GGDEF"/>
    <property type="match status" value="1"/>
</dbReference>
<comment type="cofactor">
    <cofactor evidence="1">
        <name>Mg(2+)</name>
        <dbReference type="ChEBI" id="CHEBI:18420"/>
    </cofactor>
</comment>
<dbReference type="SMART" id="SM00267">
    <property type="entry name" value="GGDEF"/>
    <property type="match status" value="1"/>
</dbReference>
<feature type="domain" description="GGDEF" evidence="6">
    <location>
        <begin position="586"/>
        <end position="716"/>
    </location>
</feature>
<dbReference type="InterPro" id="IPR043128">
    <property type="entry name" value="Rev_trsase/Diguanyl_cyclase"/>
</dbReference>
<evidence type="ECO:0000256" key="3">
    <source>
        <dbReference type="ARBA" id="ARBA00012528"/>
    </source>
</evidence>
<dbReference type="InterPro" id="IPR000014">
    <property type="entry name" value="PAS"/>
</dbReference>
<dbReference type="InterPro" id="IPR000700">
    <property type="entry name" value="PAS-assoc_C"/>
</dbReference>
<reference evidence="7 8" key="1">
    <citation type="journal article" date="2012" name="J. Bacteriol.">
        <title>Genome Sequence of Gallaecimonas xiamenensis Type Strain 3-C-1.</title>
        <authorList>
            <person name="Lai Q."/>
            <person name="Wang L."/>
            <person name="Wang W."/>
            <person name="Shao Z."/>
        </authorList>
    </citation>
    <scope>NUCLEOTIDE SEQUENCE [LARGE SCALE GENOMIC DNA]</scope>
    <source>
        <strain evidence="7 8">3-C-1</strain>
    </source>
</reference>
<comment type="catalytic activity">
    <reaction evidence="4">
        <text>2 GTP = 3',3'-c-di-GMP + 2 diphosphate</text>
        <dbReference type="Rhea" id="RHEA:24898"/>
        <dbReference type="ChEBI" id="CHEBI:33019"/>
        <dbReference type="ChEBI" id="CHEBI:37565"/>
        <dbReference type="ChEBI" id="CHEBI:58805"/>
        <dbReference type="EC" id="2.7.7.65"/>
    </reaction>
</comment>
<comment type="pathway">
    <text evidence="2">Purine metabolism; 3',5'-cyclic di-GMP biosynthesis.</text>
</comment>
<gene>
    <name evidence="7" type="ORF">B3C1_06874</name>
</gene>
<organism evidence="7 8">
    <name type="scientific">Gallaecimonas xiamenensis 3-C-1</name>
    <dbReference type="NCBI Taxonomy" id="745411"/>
    <lineage>
        <taxon>Bacteria</taxon>
        <taxon>Pseudomonadati</taxon>
        <taxon>Pseudomonadota</taxon>
        <taxon>Gammaproteobacteria</taxon>
        <taxon>Enterobacterales</taxon>
        <taxon>Gallaecimonadaceae</taxon>
        <taxon>Gallaecimonas</taxon>
    </lineage>
</organism>
<dbReference type="SUPFAM" id="SSF55073">
    <property type="entry name" value="Nucleotide cyclase"/>
    <property type="match status" value="1"/>
</dbReference>
<evidence type="ECO:0000313" key="8">
    <source>
        <dbReference type="Proteomes" id="UP000006755"/>
    </source>
</evidence>
<dbReference type="STRING" id="745411.B3C1_06874"/>
<dbReference type="SMART" id="SM00065">
    <property type="entry name" value="GAF"/>
    <property type="match status" value="1"/>
</dbReference>
<dbReference type="NCBIfam" id="TIGR00254">
    <property type="entry name" value="GGDEF"/>
    <property type="match status" value="1"/>
</dbReference>
<dbReference type="InterPro" id="IPR013655">
    <property type="entry name" value="PAS_fold_3"/>
</dbReference>
<evidence type="ECO:0000256" key="4">
    <source>
        <dbReference type="ARBA" id="ARBA00034247"/>
    </source>
</evidence>
<dbReference type="Gene3D" id="3.30.450.40">
    <property type="match status" value="1"/>
</dbReference>
<dbReference type="InterPro" id="IPR052163">
    <property type="entry name" value="DGC-Regulatory_Protein"/>
</dbReference>
<evidence type="ECO:0000256" key="2">
    <source>
        <dbReference type="ARBA" id="ARBA00004665"/>
    </source>
</evidence>
<dbReference type="InterPro" id="IPR001610">
    <property type="entry name" value="PAC"/>
</dbReference>